<dbReference type="GO" id="GO:0000160">
    <property type="term" value="P:phosphorelay signal transduction system"/>
    <property type="evidence" value="ECO:0007669"/>
    <property type="project" value="InterPro"/>
</dbReference>
<dbReference type="AlphaFoldDB" id="A0A6J4IRU3"/>
<dbReference type="PROSITE" id="PS50887">
    <property type="entry name" value="GGDEF"/>
    <property type="match status" value="1"/>
</dbReference>
<dbReference type="InterPro" id="IPR029787">
    <property type="entry name" value="Nucleotide_cyclase"/>
</dbReference>
<keyword evidence="1" id="KW-0597">Phosphoprotein</keyword>
<dbReference type="InterPro" id="IPR001789">
    <property type="entry name" value="Sig_transdc_resp-reg_receiver"/>
</dbReference>
<reference evidence="4" key="1">
    <citation type="submission" date="2020-02" db="EMBL/GenBank/DDBJ databases">
        <authorList>
            <person name="Meier V. D."/>
        </authorList>
    </citation>
    <scope>NUCLEOTIDE SEQUENCE</scope>
    <source>
        <strain evidence="4">AVDCRST_MAG50</strain>
    </source>
</reference>
<name>A0A6J4IRU3_9ACTN</name>
<evidence type="ECO:0000259" key="3">
    <source>
        <dbReference type="PROSITE" id="PS50887"/>
    </source>
</evidence>
<dbReference type="CDD" id="cd01949">
    <property type="entry name" value="GGDEF"/>
    <property type="match status" value="1"/>
</dbReference>
<feature type="domain" description="GGDEF" evidence="3">
    <location>
        <begin position="278"/>
        <end position="400"/>
    </location>
</feature>
<proteinExistence type="predicted"/>
<dbReference type="InterPro" id="IPR011006">
    <property type="entry name" value="CheY-like_superfamily"/>
</dbReference>
<dbReference type="SUPFAM" id="SSF55073">
    <property type="entry name" value="Nucleotide cyclase"/>
    <property type="match status" value="1"/>
</dbReference>
<gene>
    <name evidence="4" type="ORF">AVDCRST_MAG50-2963</name>
</gene>
<dbReference type="PANTHER" id="PTHR45138:SF9">
    <property type="entry name" value="DIGUANYLATE CYCLASE DGCM-RELATED"/>
    <property type="match status" value="1"/>
</dbReference>
<accession>A0A6J4IRU3</accession>
<dbReference type="GO" id="GO:0043709">
    <property type="term" value="P:cell adhesion involved in single-species biofilm formation"/>
    <property type="evidence" value="ECO:0007669"/>
    <property type="project" value="TreeGrafter"/>
</dbReference>
<dbReference type="PANTHER" id="PTHR45138">
    <property type="entry name" value="REGULATORY COMPONENTS OF SENSORY TRANSDUCTION SYSTEM"/>
    <property type="match status" value="1"/>
</dbReference>
<dbReference type="Pfam" id="PF00990">
    <property type="entry name" value="GGDEF"/>
    <property type="match status" value="1"/>
</dbReference>
<dbReference type="PROSITE" id="PS50110">
    <property type="entry name" value="RESPONSE_REGULATORY"/>
    <property type="match status" value="1"/>
</dbReference>
<dbReference type="InterPro" id="IPR043128">
    <property type="entry name" value="Rev_trsase/Diguanyl_cyclase"/>
</dbReference>
<protein>
    <submittedName>
        <fullName evidence="4">Uncharacterized protein</fullName>
    </submittedName>
</protein>
<dbReference type="GO" id="GO:0052621">
    <property type="term" value="F:diguanylate cyclase activity"/>
    <property type="evidence" value="ECO:0007669"/>
    <property type="project" value="TreeGrafter"/>
</dbReference>
<dbReference type="InterPro" id="IPR000160">
    <property type="entry name" value="GGDEF_dom"/>
</dbReference>
<dbReference type="GO" id="GO:0005886">
    <property type="term" value="C:plasma membrane"/>
    <property type="evidence" value="ECO:0007669"/>
    <property type="project" value="TreeGrafter"/>
</dbReference>
<evidence type="ECO:0000313" key="4">
    <source>
        <dbReference type="EMBL" id="CAA9260274.1"/>
    </source>
</evidence>
<sequence>MLVVEDNETTRRMVRLALELEGVTVIDAENLARARTHLRPDLRGIVLDRELPDGDGLSLLPDVAAACPLASIVIHSTLDDGREPHGVRRAEKGDIPAILEGLALPLDVGPGSTPELAMVGLLRSDIDAVAGEWVELCRWDPLLPPDSIPPAAPLVVAAIAEALQRPQPLGWGPDPALQQVTELFAEGVEAVDVAIGQLVCLREALRRRTVGRVPRDEEAETHARVDMVVDRAIWGAARIAAAHLQRQAVTDSLTGLGNRRGFDADFGIELGRAARYDRSLALVLIDSDGLKIVNDREGHPAGDALLRSLAAALTSMAREQDGVYRIGGDEFAILLPETDARGAAALVDRLQRSDPPPFSAGVSSFPEDGATMMALFGRADAALLAAKSLVRPPRSRSERP</sequence>
<dbReference type="Gene3D" id="3.30.70.270">
    <property type="match status" value="1"/>
</dbReference>
<dbReference type="SUPFAM" id="SSF52172">
    <property type="entry name" value="CheY-like"/>
    <property type="match status" value="1"/>
</dbReference>
<dbReference type="NCBIfam" id="TIGR00254">
    <property type="entry name" value="GGDEF"/>
    <property type="match status" value="1"/>
</dbReference>
<dbReference type="EMBL" id="CADCTF010000127">
    <property type="protein sequence ID" value="CAA9260274.1"/>
    <property type="molecule type" value="Genomic_DNA"/>
</dbReference>
<dbReference type="Gene3D" id="3.40.50.2300">
    <property type="match status" value="1"/>
</dbReference>
<dbReference type="GO" id="GO:1902201">
    <property type="term" value="P:negative regulation of bacterial-type flagellum-dependent cell motility"/>
    <property type="evidence" value="ECO:0007669"/>
    <property type="project" value="TreeGrafter"/>
</dbReference>
<organism evidence="4">
    <name type="scientific">uncultured Acidimicrobiales bacterium</name>
    <dbReference type="NCBI Taxonomy" id="310071"/>
    <lineage>
        <taxon>Bacteria</taxon>
        <taxon>Bacillati</taxon>
        <taxon>Actinomycetota</taxon>
        <taxon>Acidimicrobiia</taxon>
        <taxon>Acidimicrobiales</taxon>
        <taxon>environmental samples</taxon>
    </lineage>
</organism>
<feature type="domain" description="Response regulatory" evidence="2">
    <location>
        <begin position="1"/>
        <end position="159"/>
    </location>
</feature>
<dbReference type="SMART" id="SM00267">
    <property type="entry name" value="GGDEF"/>
    <property type="match status" value="1"/>
</dbReference>
<evidence type="ECO:0000256" key="1">
    <source>
        <dbReference type="PROSITE-ProRule" id="PRU00169"/>
    </source>
</evidence>
<feature type="modified residue" description="4-aspartylphosphate" evidence="1">
    <location>
        <position position="48"/>
    </location>
</feature>
<evidence type="ECO:0000259" key="2">
    <source>
        <dbReference type="PROSITE" id="PS50110"/>
    </source>
</evidence>
<dbReference type="InterPro" id="IPR050469">
    <property type="entry name" value="Diguanylate_Cyclase"/>
</dbReference>